<keyword evidence="2" id="KW-1133">Transmembrane helix</keyword>
<keyword evidence="2" id="KW-0472">Membrane</keyword>
<gene>
    <name evidence="3" type="ORF">GCM10009863_59290</name>
</gene>
<accession>A0ABN3QTS0</accession>
<comment type="caution">
    <text evidence="3">The sequence shown here is derived from an EMBL/GenBank/DDBJ whole genome shotgun (WGS) entry which is preliminary data.</text>
</comment>
<feature type="compositionally biased region" description="Basic residues" evidence="1">
    <location>
        <begin position="259"/>
        <end position="269"/>
    </location>
</feature>
<protein>
    <recommendedName>
        <fullName evidence="5">Secreted protein</fullName>
    </recommendedName>
</protein>
<reference evidence="3 4" key="1">
    <citation type="journal article" date="2019" name="Int. J. Syst. Evol. Microbiol.">
        <title>The Global Catalogue of Microorganisms (GCM) 10K type strain sequencing project: providing services to taxonomists for standard genome sequencing and annotation.</title>
        <authorList>
            <consortium name="The Broad Institute Genomics Platform"/>
            <consortium name="The Broad Institute Genome Sequencing Center for Infectious Disease"/>
            <person name="Wu L."/>
            <person name="Ma J."/>
        </authorList>
    </citation>
    <scope>NUCLEOTIDE SEQUENCE [LARGE SCALE GENOMIC DNA]</scope>
    <source>
        <strain evidence="3 4">JCM 16373</strain>
    </source>
</reference>
<sequence>MAAGVSGRDVITSRVYGRWDGLPERRRAPDPGLNDPSDRLPSPARRTTRTNAENMDHAVRAVRAVRALHALHAVFREPERADMFTILLIVGLVVILAVAVGLALRLRQGQGVGGQGLKRRFGPEYDRAVARHNGDTKAAERELNDRLRRYGSLREQPLAPGAQERYAERWTAVQEHFVESPHAALNEADVLLTQLSTDRGYPPNLAFEERVEALSVHHAHHVHGYLRVHEALRGENTEEMRSAFLAARGLFEALTSPHHGGRPHGRGLGRTRGTGRTPGKHEPAPAVGRGTEPARRDGARWAPGYPMTGGEAR</sequence>
<feature type="transmembrane region" description="Helical" evidence="2">
    <location>
        <begin position="83"/>
        <end position="104"/>
    </location>
</feature>
<evidence type="ECO:0000256" key="2">
    <source>
        <dbReference type="SAM" id="Phobius"/>
    </source>
</evidence>
<evidence type="ECO:0008006" key="5">
    <source>
        <dbReference type="Google" id="ProtNLM"/>
    </source>
</evidence>
<keyword evidence="2" id="KW-0812">Transmembrane</keyword>
<organism evidence="3 4">
    <name type="scientific">Streptomyces axinellae</name>
    <dbReference type="NCBI Taxonomy" id="552788"/>
    <lineage>
        <taxon>Bacteria</taxon>
        <taxon>Bacillati</taxon>
        <taxon>Actinomycetota</taxon>
        <taxon>Actinomycetes</taxon>
        <taxon>Kitasatosporales</taxon>
        <taxon>Streptomycetaceae</taxon>
        <taxon>Streptomyces</taxon>
    </lineage>
</organism>
<keyword evidence="4" id="KW-1185">Reference proteome</keyword>
<evidence type="ECO:0000256" key="1">
    <source>
        <dbReference type="SAM" id="MobiDB-lite"/>
    </source>
</evidence>
<feature type="region of interest" description="Disordered" evidence="1">
    <location>
        <begin position="255"/>
        <end position="313"/>
    </location>
</feature>
<name>A0ABN3QTS0_9ACTN</name>
<dbReference type="EMBL" id="BAAARJ010000024">
    <property type="protein sequence ID" value="GAA2635057.1"/>
    <property type="molecule type" value="Genomic_DNA"/>
</dbReference>
<evidence type="ECO:0000313" key="4">
    <source>
        <dbReference type="Proteomes" id="UP001501447"/>
    </source>
</evidence>
<dbReference type="Proteomes" id="UP001501447">
    <property type="component" value="Unassembled WGS sequence"/>
</dbReference>
<evidence type="ECO:0000313" key="3">
    <source>
        <dbReference type="EMBL" id="GAA2635057.1"/>
    </source>
</evidence>
<proteinExistence type="predicted"/>
<feature type="region of interest" description="Disordered" evidence="1">
    <location>
        <begin position="22"/>
        <end position="51"/>
    </location>
</feature>